<sequence>MTTAASAIPAPPSPRLLSIDFLRGLVMVIMALDHVRDFMHFDIPFFNPLDETKTSIGLYLTRWVTHFCAPTFVMLAGASIYLVSTRRSREDLRRFLLTRGLWLILIDLTLMSFIFSFTPHFVFFGVIAAIGMSMILLSLLLSLPVGAVFSIGLFIILFHNLTDGIQLQPGTPLQLLWGLLRSTAGMQLGSMTIFAGYPILPWFGVMAAGYGLGSLFRHGYDAAKRKHVLRYVGAAAILLFLVLRYFNIYGNPTPWKPGATTTQSVMSFFNVLKYPPSLLFLLITLGPVLIFLSFLDNARIRPGHPLISIGRVPFFYYILHMHAIHLIAVLVGVIMGFPLAQMLTHNFSLDAAKLRGQYGVSLAWVYAIWLLLVLGLYPLCRRYAAYKQQHQDKRWLSYL</sequence>
<dbReference type="PANTHER" id="PTHR40407">
    <property type="entry name" value="MEMBRANE PROTEIN-LIKE PROTEIN"/>
    <property type="match status" value="1"/>
</dbReference>
<protein>
    <submittedName>
        <fullName evidence="3">DUF1624 domain-containing protein</fullName>
    </submittedName>
</protein>
<dbReference type="AlphaFoldDB" id="A0A5B2VHC4"/>
<feature type="transmembrane region" description="Helical" evidence="1">
    <location>
        <begin position="228"/>
        <end position="246"/>
    </location>
</feature>
<feature type="transmembrane region" description="Helical" evidence="1">
    <location>
        <begin position="358"/>
        <end position="380"/>
    </location>
</feature>
<feature type="transmembrane region" description="Helical" evidence="1">
    <location>
        <begin position="148"/>
        <end position="168"/>
    </location>
</feature>
<name>A0A5B2VHC4_9BACT</name>
<accession>A0A5B2VHC4</accession>
<organism evidence="3 4">
    <name type="scientific">Chitinophaga agrisoli</name>
    <dbReference type="NCBI Taxonomy" id="2607653"/>
    <lineage>
        <taxon>Bacteria</taxon>
        <taxon>Pseudomonadati</taxon>
        <taxon>Bacteroidota</taxon>
        <taxon>Chitinophagia</taxon>
        <taxon>Chitinophagales</taxon>
        <taxon>Chitinophagaceae</taxon>
        <taxon>Chitinophaga</taxon>
    </lineage>
</organism>
<evidence type="ECO:0000259" key="2">
    <source>
        <dbReference type="Pfam" id="PF07786"/>
    </source>
</evidence>
<feature type="domain" description="Heparan-alpha-glucosaminide N-acetyltransferase catalytic" evidence="2">
    <location>
        <begin position="15"/>
        <end position="230"/>
    </location>
</feature>
<reference evidence="3 4" key="2">
    <citation type="submission" date="2019-09" db="EMBL/GenBank/DDBJ databases">
        <authorList>
            <person name="Jin C."/>
        </authorList>
    </citation>
    <scope>NUCLEOTIDE SEQUENCE [LARGE SCALE GENOMIC DNA]</scope>
    <source>
        <strain evidence="3 4">BN140078</strain>
    </source>
</reference>
<proteinExistence type="predicted"/>
<keyword evidence="1" id="KW-0812">Transmembrane</keyword>
<reference evidence="3 4" key="1">
    <citation type="submission" date="2019-09" db="EMBL/GenBank/DDBJ databases">
        <title>Chitinophaga ginsengihumi sp. nov., isolated from soil of ginseng rhizosphere.</title>
        <authorList>
            <person name="Lee J."/>
        </authorList>
    </citation>
    <scope>NUCLEOTIDE SEQUENCE [LARGE SCALE GENOMIC DNA]</scope>
    <source>
        <strain evidence="3 4">BN140078</strain>
    </source>
</reference>
<keyword evidence="1" id="KW-1133">Transmembrane helix</keyword>
<dbReference type="InterPro" id="IPR012429">
    <property type="entry name" value="HGSNAT_cat"/>
</dbReference>
<dbReference type="EMBL" id="VUOC01000004">
    <property type="protein sequence ID" value="KAA2238521.1"/>
    <property type="molecule type" value="Genomic_DNA"/>
</dbReference>
<feature type="transmembrane region" description="Helical" evidence="1">
    <location>
        <begin position="188"/>
        <end position="216"/>
    </location>
</feature>
<feature type="transmembrane region" description="Helical" evidence="1">
    <location>
        <begin position="314"/>
        <end position="338"/>
    </location>
</feature>
<feature type="transmembrane region" description="Helical" evidence="1">
    <location>
        <begin position="63"/>
        <end position="84"/>
    </location>
</feature>
<comment type="caution">
    <text evidence="3">The sequence shown here is derived from an EMBL/GenBank/DDBJ whole genome shotgun (WGS) entry which is preliminary data.</text>
</comment>
<dbReference type="PANTHER" id="PTHR40407:SF1">
    <property type="entry name" value="HEPARAN-ALPHA-GLUCOSAMINIDE N-ACETYLTRANSFERASE CATALYTIC DOMAIN-CONTAINING PROTEIN"/>
    <property type="match status" value="1"/>
</dbReference>
<gene>
    <name evidence="3" type="ORF">F0L74_20060</name>
</gene>
<dbReference type="Pfam" id="PF07786">
    <property type="entry name" value="HGSNAT_cat"/>
    <property type="match status" value="1"/>
</dbReference>
<keyword evidence="1" id="KW-0472">Membrane</keyword>
<feature type="transmembrane region" description="Helical" evidence="1">
    <location>
        <begin position="274"/>
        <end position="294"/>
    </location>
</feature>
<evidence type="ECO:0000313" key="3">
    <source>
        <dbReference type="EMBL" id="KAA2238521.1"/>
    </source>
</evidence>
<feature type="transmembrane region" description="Helical" evidence="1">
    <location>
        <begin position="96"/>
        <end position="115"/>
    </location>
</feature>
<feature type="transmembrane region" description="Helical" evidence="1">
    <location>
        <begin position="121"/>
        <end position="141"/>
    </location>
</feature>
<evidence type="ECO:0000256" key="1">
    <source>
        <dbReference type="SAM" id="Phobius"/>
    </source>
</evidence>
<keyword evidence="4" id="KW-1185">Reference proteome</keyword>
<dbReference type="Proteomes" id="UP000324611">
    <property type="component" value="Unassembled WGS sequence"/>
</dbReference>
<evidence type="ECO:0000313" key="4">
    <source>
        <dbReference type="Proteomes" id="UP000324611"/>
    </source>
</evidence>
<dbReference type="RefSeq" id="WP_149839701.1">
    <property type="nucleotide sequence ID" value="NZ_VUOC01000004.1"/>
</dbReference>